<proteinExistence type="predicted"/>
<dbReference type="SUPFAM" id="SSF47384">
    <property type="entry name" value="Homodimeric domain of signal transducing histidine kinase"/>
    <property type="match status" value="1"/>
</dbReference>
<evidence type="ECO:0000259" key="6">
    <source>
        <dbReference type="PROSITE" id="PS50109"/>
    </source>
</evidence>
<dbReference type="PANTHER" id="PTHR43047">
    <property type="entry name" value="TWO-COMPONENT HISTIDINE PROTEIN KINASE"/>
    <property type="match status" value="1"/>
</dbReference>
<organism evidence="9 10">
    <name type="scientific">Roseospira visakhapatnamensis</name>
    <dbReference type="NCBI Taxonomy" id="390880"/>
    <lineage>
        <taxon>Bacteria</taxon>
        <taxon>Pseudomonadati</taxon>
        <taxon>Pseudomonadota</taxon>
        <taxon>Alphaproteobacteria</taxon>
        <taxon>Rhodospirillales</taxon>
        <taxon>Rhodospirillaceae</taxon>
        <taxon>Roseospira</taxon>
    </lineage>
</organism>
<dbReference type="InterPro" id="IPR003594">
    <property type="entry name" value="HATPase_dom"/>
</dbReference>
<feature type="domain" description="PAC" evidence="8">
    <location>
        <begin position="542"/>
        <end position="594"/>
    </location>
</feature>
<dbReference type="NCBIfam" id="TIGR00229">
    <property type="entry name" value="sensory_box"/>
    <property type="match status" value="1"/>
</dbReference>
<dbReference type="SUPFAM" id="SSF55874">
    <property type="entry name" value="ATPase domain of HSP90 chaperone/DNA topoisomerase II/histidine kinase"/>
    <property type="match status" value="1"/>
</dbReference>
<dbReference type="PROSITE" id="PS50109">
    <property type="entry name" value="HIS_KIN"/>
    <property type="match status" value="1"/>
</dbReference>
<dbReference type="SUPFAM" id="SSF55785">
    <property type="entry name" value="PYP-like sensor domain (PAS domain)"/>
    <property type="match status" value="3"/>
</dbReference>
<dbReference type="Gene3D" id="3.30.565.10">
    <property type="entry name" value="Histidine kinase-like ATPase, C-terminal domain"/>
    <property type="match status" value="1"/>
</dbReference>
<feature type="domain" description="Histidine kinase" evidence="6">
    <location>
        <begin position="609"/>
        <end position="830"/>
    </location>
</feature>
<evidence type="ECO:0000313" key="9">
    <source>
        <dbReference type="EMBL" id="MBB4265943.1"/>
    </source>
</evidence>
<keyword evidence="5" id="KW-0418">Kinase</keyword>
<evidence type="ECO:0000256" key="5">
    <source>
        <dbReference type="ARBA" id="ARBA00022777"/>
    </source>
</evidence>
<name>A0A7W6RCL0_9PROT</name>
<evidence type="ECO:0000313" key="10">
    <source>
        <dbReference type="Proteomes" id="UP000554286"/>
    </source>
</evidence>
<dbReference type="Pfam" id="PF00512">
    <property type="entry name" value="HisKA"/>
    <property type="match status" value="1"/>
</dbReference>
<dbReference type="Proteomes" id="UP000554286">
    <property type="component" value="Unassembled WGS sequence"/>
</dbReference>
<evidence type="ECO:0000256" key="2">
    <source>
        <dbReference type="ARBA" id="ARBA00012438"/>
    </source>
</evidence>
<dbReference type="InterPro" id="IPR036097">
    <property type="entry name" value="HisK_dim/P_sf"/>
</dbReference>
<protein>
    <recommendedName>
        <fullName evidence="2">histidine kinase</fullName>
        <ecNumber evidence="2">2.7.13.3</ecNumber>
    </recommendedName>
</protein>
<keyword evidence="4" id="KW-0808">Transferase</keyword>
<evidence type="ECO:0000259" key="8">
    <source>
        <dbReference type="PROSITE" id="PS50113"/>
    </source>
</evidence>
<dbReference type="InterPro" id="IPR000700">
    <property type="entry name" value="PAS-assoc_C"/>
</dbReference>
<dbReference type="Gene3D" id="1.10.287.130">
    <property type="match status" value="1"/>
</dbReference>
<dbReference type="EC" id="2.7.13.3" evidence="2"/>
<dbReference type="Gene3D" id="2.10.70.100">
    <property type="match status" value="1"/>
</dbReference>
<dbReference type="GO" id="GO:0005886">
    <property type="term" value="C:plasma membrane"/>
    <property type="evidence" value="ECO:0007669"/>
    <property type="project" value="TreeGrafter"/>
</dbReference>
<dbReference type="Gene3D" id="3.30.450.40">
    <property type="match status" value="1"/>
</dbReference>
<dbReference type="AlphaFoldDB" id="A0A7W6RCL0"/>
<dbReference type="InterPro" id="IPR029016">
    <property type="entry name" value="GAF-like_dom_sf"/>
</dbReference>
<gene>
    <name evidence="9" type="ORF">GGD89_001568</name>
</gene>
<comment type="caution">
    <text evidence="9">The sequence shown here is derived from an EMBL/GenBank/DDBJ whole genome shotgun (WGS) entry which is preliminary data.</text>
</comment>
<evidence type="ECO:0000256" key="3">
    <source>
        <dbReference type="ARBA" id="ARBA00022553"/>
    </source>
</evidence>
<dbReference type="SMART" id="SM00387">
    <property type="entry name" value="HATPase_c"/>
    <property type="match status" value="1"/>
</dbReference>
<dbReference type="Pfam" id="PF08447">
    <property type="entry name" value="PAS_3"/>
    <property type="match status" value="1"/>
</dbReference>
<dbReference type="CDD" id="cd00130">
    <property type="entry name" value="PAS"/>
    <property type="match status" value="2"/>
</dbReference>
<dbReference type="Pfam" id="PF13426">
    <property type="entry name" value="PAS_9"/>
    <property type="match status" value="1"/>
</dbReference>
<accession>A0A7W6RCL0</accession>
<dbReference type="PANTHER" id="PTHR43047:SF72">
    <property type="entry name" value="OSMOSENSING HISTIDINE PROTEIN KINASE SLN1"/>
    <property type="match status" value="1"/>
</dbReference>
<dbReference type="InterPro" id="IPR005467">
    <property type="entry name" value="His_kinase_dom"/>
</dbReference>
<keyword evidence="10" id="KW-1185">Reference proteome</keyword>
<dbReference type="InterPro" id="IPR001610">
    <property type="entry name" value="PAC"/>
</dbReference>
<reference evidence="9 10" key="1">
    <citation type="submission" date="2020-08" db="EMBL/GenBank/DDBJ databases">
        <title>Genome sequencing of Purple Non-Sulfur Bacteria from various extreme environments.</title>
        <authorList>
            <person name="Mayer M."/>
        </authorList>
    </citation>
    <scope>NUCLEOTIDE SEQUENCE [LARGE SCALE GENOMIC DNA]</scope>
    <source>
        <strain evidence="9 10">JA131</strain>
    </source>
</reference>
<dbReference type="InterPro" id="IPR000014">
    <property type="entry name" value="PAS"/>
</dbReference>
<feature type="domain" description="PAS" evidence="7">
    <location>
        <begin position="215"/>
        <end position="272"/>
    </location>
</feature>
<dbReference type="CDD" id="cd00082">
    <property type="entry name" value="HisKA"/>
    <property type="match status" value="1"/>
</dbReference>
<dbReference type="SMART" id="SM00091">
    <property type="entry name" value="PAS"/>
    <property type="match status" value="1"/>
</dbReference>
<dbReference type="Gene3D" id="3.30.450.20">
    <property type="entry name" value="PAS domain"/>
    <property type="match status" value="3"/>
</dbReference>
<dbReference type="GO" id="GO:0009927">
    <property type="term" value="F:histidine phosphotransfer kinase activity"/>
    <property type="evidence" value="ECO:0007669"/>
    <property type="project" value="TreeGrafter"/>
</dbReference>
<dbReference type="RefSeq" id="WP_184043802.1">
    <property type="nucleotide sequence ID" value="NZ_JACIGK010000009.1"/>
</dbReference>
<dbReference type="PRINTS" id="PR00344">
    <property type="entry name" value="BCTRLSENSOR"/>
</dbReference>
<feature type="domain" description="PAC" evidence="8">
    <location>
        <begin position="413"/>
        <end position="466"/>
    </location>
</feature>
<keyword evidence="3" id="KW-0597">Phosphoprotein</keyword>
<dbReference type="SMART" id="SM00086">
    <property type="entry name" value="PAC"/>
    <property type="match status" value="3"/>
</dbReference>
<evidence type="ECO:0000256" key="1">
    <source>
        <dbReference type="ARBA" id="ARBA00000085"/>
    </source>
</evidence>
<evidence type="ECO:0000256" key="4">
    <source>
        <dbReference type="ARBA" id="ARBA00022679"/>
    </source>
</evidence>
<dbReference type="InterPro" id="IPR035965">
    <property type="entry name" value="PAS-like_dom_sf"/>
</dbReference>
<dbReference type="PROSITE" id="PS50113">
    <property type="entry name" value="PAC"/>
    <property type="match status" value="2"/>
</dbReference>
<dbReference type="SMART" id="SM00388">
    <property type="entry name" value="HisKA"/>
    <property type="match status" value="1"/>
</dbReference>
<sequence length="838" mass="91236">MTDTSGGDEPSGLLRAIRSGRMDRLTGDDGDLVTRTATADRRAAHLKVCLNAVRQAGAGLSRVSDARALLDQLCARLVDSHAYEDAWIALLDRRGWVEYVAVSPGLETPRESLARALRSDPLPYCVRRAMAESATVAVDDPPSLCGDCPLAQAYPGLARLARVVSFADRVYGVIAVAIPADCPANAEEQAILDDLAGDLAFTLHKIEHMAAVDEITTRYRGLFEHSPIPMLLIDPVDGTIQDANPGAVAFYGWSRTALIGRNISTINILTPEQVRRQMISAVTRRRHQFDFRHRRADGSIRDVEVHSGPIETAGKTLLFSIIIDVTDRMRQRQDHGESQSVLEEAQRIAQIGHFDVDIPAETWSGSPVLDAILGIDDTYVRTLAGALALVHHEDRPRIRATLADTLLADGRPFDQTYRVRRYADGEVRWVHGRGRLSLNAEGRPARLLGTIQDVTDRELGYLRLNDAIRDLQWSQRIGGMGSWCFDPASQGFRVSDQFCHIHRIAPVPGLLARTEFLALHGVGDRGALSEGVDAASRDGVPLDRVVMLAHDDGTPRWVHIIGQPDPDGGPAGTAVRGIIQDITIQEQARAELRQATDAANRTKSEFLANVSHEIRTPLNAVIGFAEVLASETFGPIDNPRYKEYGEHIVRSGTDLLNLVSDIIDLSRLEFGAMELMEDRLDVAELFQAVVRLFSMRARARDSHLCIDVPATVPMLYADSLRLRQILGNLVSNALKFTPPGGTVTLSAALDDDGGCRLSVTDTGVGIASNQVDRALSVFGRGSDAYVRGQEGAGLGLPLCHRLAAMHGASLRIDSEPGHGTTVTVAFPRNRVVRSGNGT</sequence>
<dbReference type="EMBL" id="JACIGK010000009">
    <property type="protein sequence ID" value="MBB4265943.1"/>
    <property type="molecule type" value="Genomic_DNA"/>
</dbReference>
<dbReference type="InterPro" id="IPR013655">
    <property type="entry name" value="PAS_fold_3"/>
</dbReference>
<dbReference type="InterPro" id="IPR036890">
    <property type="entry name" value="HATPase_C_sf"/>
</dbReference>
<dbReference type="InterPro" id="IPR003661">
    <property type="entry name" value="HisK_dim/P_dom"/>
</dbReference>
<dbReference type="InterPro" id="IPR004358">
    <property type="entry name" value="Sig_transdc_His_kin-like_C"/>
</dbReference>
<evidence type="ECO:0000259" key="7">
    <source>
        <dbReference type="PROSITE" id="PS50112"/>
    </source>
</evidence>
<dbReference type="SUPFAM" id="SSF55781">
    <property type="entry name" value="GAF domain-like"/>
    <property type="match status" value="1"/>
</dbReference>
<comment type="catalytic activity">
    <reaction evidence="1">
        <text>ATP + protein L-histidine = ADP + protein N-phospho-L-histidine.</text>
        <dbReference type="EC" id="2.7.13.3"/>
    </reaction>
</comment>
<dbReference type="GO" id="GO:0000155">
    <property type="term" value="F:phosphorelay sensor kinase activity"/>
    <property type="evidence" value="ECO:0007669"/>
    <property type="project" value="InterPro"/>
</dbReference>
<dbReference type="Pfam" id="PF02518">
    <property type="entry name" value="HATPase_c"/>
    <property type="match status" value="1"/>
</dbReference>
<dbReference type="PROSITE" id="PS50112">
    <property type="entry name" value="PAS"/>
    <property type="match status" value="1"/>
</dbReference>